<proteinExistence type="predicted"/>
<evidence type="ECO:0000313" key="2">
    <source>
        <dbReference type="EMBL" id="CAK9318928.1"/>
    </source>
</evidence>
<keyword evidence="1" id="KW-0472">Membrane</keyword>
<sequence length="162" mass="19218">MPFYDYIYDNSTDDLQIKSLKQEEDVADVVHLTHLTTPDSIYHLCLGFVELASRPHTSTWYLRLLSPITMLLTWIYGLTFVLQINQFQKLKLQTWAIPKFKFQLRPNIWALVHSCPFPYILGWTDYECRYAMSDIERVWKATLERRFQPLDTPMVPMAPRSL</sequence>
<dbReference type="EMBL" id="OZ021737">
    <property type="protein sequence ID" value="CAK9318928.1"/>
    <property type="molecule type" value="Genomic_DNA"/>
</dbReference>
<keyword evidence="1" id="KW-1133">Transmembrane helix</keyword>
<organism evidence="2 3">
    <name type="scientific">Citrullus colocynthis</name>
    <name type="common">colocynth</name>
    <dbReference type="NCBI Taxonomy" id="252529"/>
    <lineage>
        <taxon>Eukaryota</taxon>
        <taxon>Viridiplantae</taxon>
        <taxon>Streptophyta</taxon>
        <taxon>Embryophyta</taxon>
        <taxon>Tracheophyta</taxon>
        <taxon>Spermatophyta</taxon>
        <taxon>Magnoliopsida</taxon>
        <taxon>eudicotyledons</taxon>
        <taxon>Gunneridae</taxon>
        <taxon>Pentapetalae</taxon>
        <taxon>rosids</taxon>
        <taxon>fabids</taxon>
        <taxon>Cucurbitales</taxon>
        <taxon>Cucurbitaceae</taxon>
        <taxon>Benincaseae</taxon>
        <taxon>Citrullus</taxon>
    </lineage>
</organism>
<dbReference type="Proteomes" id="UP001642487">
    <property type="component" value="Chromosome 3"/>
</dbReference>
<evidence type="ECO:0000313" key="3">
    <source>
        <dbReference type="Proteomes" id="UP001642487"/>
    </source>
</evidence>
<evidence type="ECO:0000256" key="1">
    <source>
        <dbReference type="SAM" id="Phobius"/>
    </source>
</evidence>
<name>A0ABP0YEL2_9ROSI</name>
<keyword evidence="3" id="KW-1185">Reference proteome</keyword>
<accession>A0ABP0YEL2</accession>
<gene>
    <name evidence="2" type="ORF">CITCOLO1_LOCUS10905</name>
</gene>
<protein>
    <submittedName>
        <fullName evidence="2">Uncharacterized protein</fullName>
    </submittedName>
</protein>
<reference evidence="2 3" key="1">
    <citation type="submission" date="2024-03" db="EMBL/GenBank/DDBJ databases">
        <authorList>
            <person name="Gkanogiannis A."/>
            <person name="Becerra Lopez-Lavalle L."/>
        </authorList>
    </citation>
    <scope>NUCLEOTIDE SEQUENCE [LARGE SCALE GENOMIC DNA]</scope>
</reference>
<feature type="transmembrane region" description="Helical" evidence="1">
    <location>
        <begin position="60"/>
        <end position="82"/>
    </location>
</feature>
<keyword evidence="1" id="KW-0812">Transmembrane</keyword>